<reference evidence="1 2" key="1">
    <citation type="submission" date="2018-01" db="EMBL/GenBank/DDBJ databases">
        <title>Whole genome sequencing of Histamine producing bacteria.</title>
        <authorList>
            <person name="Butler K."/>
        </authorList>
    </citation>
    <scope>NUCLEOTIDE SEQUENCE [LARGE SCALE GENOMIC DNA]</scope>
    <source>
        <strain evidence="1 2">A2-1</strain>
    </source>
</reference>
<dbReference type="InterPro" id="IPR009679">
    <property type="entry name" value="Phage_186_CII-like"/>
</dbReference>
<evidence type="ECO:0000313" key="1">
    <source>
        <dbReference type="EMBL" id="PSX08553.1"/>
    </source>
</evidence>
<dbReference type="Proteomes" id="UP000241440">
    <property type="component" value="Unassembled WGS sequence"/>
</dbReference>
<dbReference type="GO" id="GO:0003677">
    <property type="term" value="F:DNA binding"/>
    <property type="evidence" value="ECO:0007669"/>
    <property type="project" value="InterPro"/>
</dbReference>
<evidence type="ECO:0000313" key="2">
    <source>
        <dbReference type="Proteomes" id="UP000241440"/>
    </source>
</evidence>
<accession>A0A855SHY9</accession>
<sequence length="173" mass="19512">MFDLNTNKHDSFDEACFRFASSTNVQELAMQCGIKPQVLRNKLNPSQPHQLTVRELVAISKNSEDLDLINTVLMELEMTVVRLPKQSQSKAPVITAMAINSHAGEISRHIVESENDKRLTRQRKNEIVKKARYAMRELVLLINDIEHRSQGSTPFISMCTEAVVNGLPLPGLM</sequence>
<dbReference type="Pfam" id="PF06892">
    <property type="entry name" value="Phage_CP76"/>
    <property type="match status" value="1"/>
</dbReference>
<dbReference type="EMBL" id="PYOY01000002">
    <property type="protein sequence ID" value="PSX08553.1"/>
    <property type="molecule type" value="Genomic_DNA"/>
</dbReference>
<proteinExistence type="predicted"/>
<name>A0A855SHY9_PHOAN</name>
<dbReference type="GeneID" id="61230079"/>
<dbReference type="RefSeq" id="WP_045082464.1">
    <property type="nucleotide sequence ID" value="NZ_JZSX01000001.1"/>
</dbReference>
<dbReference type="AlphaFoldDB" id="A0A855SHY9"/>
<gene>
    <name evidence="1" type="ORF">C0W41_05540</name>
</gene>
<organism evidence="1 2">
    <name type="scientific">Photobacterium angustum</name>
    <dbReference type="NCBI Taxonomy" id="661"/>
    <lineage>
        <taxon>Bacteria</taxon>
        <taxon>Pseudomonadati</taxon>
        <taxon>Pseudomonadota</taxon>
        <taxon>Gammaproteobacteria</taxon>
        <taxon>Vibrionales</taxon>
        <taxon>Vibrionaceae</taxon>
        <taxon>Photobacterium</taxon>
    </lineage>
</organism>
<protein>
    <submittedName>
        <fullName evidence="1">Uncharacterized protein</fullName>
    </submittedName>
</protein>
<comment type="caution">
    <text evidence="1">The sequence shown here is derived from an EMBL/GenBank/DDBJ whole genome shotgun (WGS) entry which is preliminary data.</text>
</comment>